<dbReference type="RefSeq" id="WP_126045275.1">
    <property type="nucleotide sequence ID" value="NZ_RXFM01000131.1"/>
</dbReference>
<evidence type="ECO:0000313" key="3">
    <source>
        <dbReference type="Proteomes" id="UP000279470"/>
    </source>
</evidence>
<dbReference type="Gene3D" id="1.10.357.10">
    <property type="entry name" value="Tetracycline Repressor, domain 2"/>
    <property type="match status" value="1"/>
</dbReference>
<protein>
    <submittedName>
        <fullName evidence="2">COQ9 family protein</fullName>
    </submittedName>
</protein>
<reference evidence="3" key="1">
    <citation type="submission" date="2018-11" db="EMBL/GenBank/DDBJ databases">
        <title>Phylogenetic, genomic, and biogeographic characterization of a novel and ubiquitous marine invertebrate-associated Rickettsiales parasite, Candidatus Marinoinvertebrata rohwerii, gen. nov., sp. nov.</title>
        <authorList>
            <person name="Klinges J.G."/>
            <person name="Rosales S.M."/>
            <person name="Mcminds R."/>
            <person name="Shaver E.C."/>
            <person name="Shantz A."/>
            <person name="Peters E.C."/>
            <person name="Burkepile D.E."/>
            <person name="Silliman B.R."/>
            <person name="Vega Thurber R.L."/>
        </authorList>
    </citation>
    <scope>NUCLEOTIDE SEQUENCE [LARGE SCALE GENOMIC DNA]</scope>
    <source>
        <strain evidence="3">a_cerv_44</strain>
    </source>
</reference>
<feature type="domain" description="COQ9 C-terminal" evidence="1">
    <location>
        <begin position="122"/>
        <end position="187"/>
    </location>
</feature>
<dbReference type="InterPro" id="IPR012762">
    <property type="entry name" value="Ubiq_biosynth_COQ9"/>
</dbReference>
<organism evidence="2 3">
    <name type="scientific">Candidatus Aquarickettsia rohweri</name>
    <dbReference type="NCBI Taxonomy" id="2602574"/>
    <lineage>
        <taxon>Bacteria</taxon>
        <taxon>Pseudomonadati</taxon>
        <taxon>Pseudomonadota</taxon>
        <taxon>Alphaproteobacteria</taxon>
        <taxon>Rickettsiales</taxon>
        <taxon>Candidatus Midichloriaceae</taxon>
        <taxon>Candidatus Aquarickettsia</taxon>
    </lineage>
</organism>
<dbReference type="Pfam" id="PF08511">
    <property type="entry name" value="COQ9"/>
    <property type="match status" value="1"/>
</dbReference>
<dbReference type="Proteomes" id="UP000279470">
    <property type="component" value="Unassembled WGS sequence"/>
</dbReference>
<accession>A0A429XEG3</accession>
<keyword evidence="3" id="KW-1185">Reference proteome</keyword>
<proteinExistence type="predicted"/>
<name>A0A429XEG3_9RICK</name>
<dbReference type="OrthoDB" id="7201143at2"/>
<dbReference type="InterPro" id="IPR013718">
    <property type="entry name" value="COQ9_C"/>
</dbReference>
<comment type="caution">
    <text evidence="2">The sequence shown here is derived from an EMBL/GenBank/DDBJ whole genome shotgun (WGS) entry which is preliminary data.</text>
</comment>
<dbReference type="GO" id="GO:0008289">
    <property type="term" value="F:lipid binding"/>
    <property type="evidence" value="ECO:0007669"/>
    <property type="project" value="InterPro"/>
</dbReference>
<evidence type="ECO:0000313" key="2">
    <source>
        <dbReference type="EMBL" id="RST61995.1"/>
    </source>
</evidence>
<gene>
    <name evidence="2" type="ORF">EIC27_06695</name>
</gene>
<dbReference type="GO" id="GO:0006744">
    <property type="term" value="P:ubiquinone biosynthetic process"/>
    <property type="evidence" value="ECO:0007669"/>
    <property type="project" value="InterPro"/>
</dbReference>
<dbReference type="EMBL" id="RXFM01000131">
    <property type="protein sequence ID" value="RST61995.1"/>
    <property type="molecule type" value="Genomic_DNA"/>
</dbReference>
<evidence type="ECO:0000259" key="1">
    <source>
        <dbReference type="Pfam" id="PF08511"/>
    </source>
</evidence>
<dbReference type="NCBIfam" id="TIGR02396">
    <property type="entry name" value="diverge_rpsU"/>
    <property type="match status" value="1"/>
</dbReference>
<dbReference type="AlphaFoldDB" id="A0A429XEG3"/>
<sequence length="194" mass="23212">MTENIEDLKKKILFSVLEILPYEKFDGNIISKACKNINIQKEYSNLLFPNGRIEVLEFFRDYIDEIMLRRINKELVNIKSITAKIYESIKIRLEILDIHRIIIPKIISFYSMPWNHFKLYPYTWKSMNLIWRIAGGDKSTDFNYYTKRGLLTGVYWSTIVYWLQDESLNYQSTHDFLQRELNLIVKIGIKLANK</sequence>